<accession>G3PGB3</accession>
<dbReference type="eggNOG" id="ENOG502S0YT">
    <property type="taxonomic scope" value="Eukaryota"/>
</dbReference>
<dbReference type="Bgee" id="ENSGACG00000012586">
    <property type="expression patterns" value="Expressed in diencephalon and 3 other cell types or tissues"/>
</dbReference>
<dbReference type="Ensembl" id="ENSGACT00000016671.1">
    <property type="protein sequence ID" value="ENSGACP00000016637.1"/>
    <property type="gene ID" value="ENSGACG00000012586.1"/>
</dbReference>
<dbReference type="OMA" id="WWPSSAL"/>
<reference evidence="2" key="2">
    <citation type="submission" date="2024-04" db="UniProtKB">
        <authorList>
            <consortium name="Ensembl"/>
        </authorList>
    </citation>
    <scope>IDENTIFICATION</scope>
</reference>
<protein>
    <submittedName>
        <fullName evidence="2">Uncharacterized protein</fullName>
    </submittedName>
</protein>
<proteinExistence type="predicted"/>
<dbReference type="AlphaFoldDB" id="G3PGB3"/>
<dbReference type="InParanoid" id="G3PGB3"/>
<reference evidence="2" key="1">
    <citation type="submission" date="2006-01" db="EMBL/GenBank/DDBJ databases">
        <authorList>
            <person name="Lindblad-Toh K."/>
            <person name="Mauceli E."/>
            <person name="Grabherr M."/>
            <person name="Chang J.L."/>
            <person name="Lander E.S."/>
        </authorList>
    </citation>
    <scope>NUCLEOTIDE SEQUENCE [LARGE SCALE GENOMIC DNA]</scope>
</reference>
<sequence length="159" mass="17505">TWTAFSQDSSGEGSDGVAQWWPSSALEKSRLSANQNLESVFGEAFPSPPCPSSDDPCDLHTVPTLSQLFRARASHDLGLLDGFHDLNKMICQRYRRASGVSRDLLLRSLHLEPPCSESRTASRAANRHLSPGLPSANRHAQNAAAKRRLSYDFNKNVTE</sequence>
<name>G3PGB3_GASAC</name>
<feature type="region of interest" description="Disordered" evidence="1">
    <location>
        <begin position="116"/>
        <end position="159"/>
    </location>
</feature>
<evidence type="ECO:0000313" key="2">
    <source>
        <dbReference type="Ensembl" id="ENSGACP00000016637.1"/>
    </source>
</evidence>
<organism evidence="2">
    <name type="scientific">Gasterosteus aculeatus</name>
    <name type="common">Three-spined stickleback</name>
    <dbReference type="NCBI Taxonomy" id="69293"/>
    <lineage>
        <taxon>Eukaryota</taxon>
        <taxon>Metazoa</taxon>
        <taxon>Chordata</taxon>
        <taxon>Craniata</taxon>
        <taxon>Vertebrata</taxon>
        <taxon>Euteleostomi</taxon>
        <taxon>Actinopterygii</taxon>
        <taxon>Neopterygii</taxon>
        <taxon>Teleostei</taxon>
        <taxon>Neoteleostei</taxon>
        <taxon>Acanthomorphata</taxon>
        <taxon>Eupercaria</taxon>
        <taxon>Perciformes</taxon>
        <taxon>Cottioidei</taxon>
        <taxon>Gasterosteales</taxon>
        <taxon>Gasterosteidae</taxon>
        <taxon>Gasterosteus</taxon>
    </lineage>
</organism>
<evidence type="ECO:0000256" key="1">
    <source>
        <dbReference type="SAM" id="MobiDB-lite"/>
    </source>
</evidence>
<dbReference type="STRING" id="69293.ENSGACP00000016637"/>